<sequence length="323" mass="35766">MIRTDAAVAEIRRRHKLTNLLHSALLLGGMALLLALCGWVVAGGDGVFWAFAAGALSLLFSPRVSPRLVLGMFGARRLFYPEAPRLHEVTEAIARRAGLPVMPDLYYIPSPVLNAFTVGSREQPAIAVADGLLRALTLRELAGVLAHEVSHIRNNDLWVMGLADTMAGLTRFMALFGLVLLLLNLPLLLMEREPFPWLLVLLLTLAPAAGAMLQLALSRTREFDADLDAAHLTGDPGGVASALDRIERLQGRFWERVLFAGHRGHGGGPSLLRTHPDTRERVRRLLELRTPPPVLPRLEDLPIHVPFAQVHRRPRYRVSGYWY</sequence>
<protein>
    <submittedName>
        <fullName evidence="14">Heat shock protein HtpX</fullName>
        <ecNumber evidence="14">3.4.24.-</ecNumber>
    </submittedName>
</protein>
<dbReference type="PANTHER" id="PTHR43221">
    <property type="entry name" value="PROTEASE HTPX"/>
    <property type="match status" value="1"/>
</dbReference>
<name>A0ABS4SX50_9PROT</name>
<feature type="transmembrane region" description="Helical" evidence="12">
    <location>
        <begin position="169"/>
        <end position="189"/>
    </location>
</feature>
<evidence type="ECO:0000259" key="13">
    <source>
        <dbReference type="Pfam" id="PF01435"/>
    </source>
</evidence>
<reference evidence="14 15" key="1">
    <citation type="submission" date="2021-03" db="EMBL/GenBank/DDBJ databases">
        <title>Genomic Encyclopedia of Type Strains, Phase III (KMG-III): the genomes of soil and plant-associated and newly described type strains.</title>
        <authorList>
            <person name="Whitman W."/>
        </authorList>
    </citation>
    <scope>NUCLEOTIDE SEQUENCE [LARGE SCALE GENOMIC DNA]</scope>
    <source>
        <strain evidence="14 15">IMMIB AFH-6</strain>
    </source>
</reference>
<evidence type="ECO:0000256" key="2">
    <source>
        <dbReference type="ARBA" id="ARBA00022475"/>
    </source>
</evidence>
<feature type="transmembrane region" description="Helical" evidence="12">
    <location>
        <begin position="195"/>
        <end position="217"/>
    </location>
</feature>
<dbReference type="Proteomes" id="UP000781958">
    <property type="component" value="Unassembled WGS sequence"/>
</dbReference>
<keyword evidence="8 12" id="KW-1133">Transmembrane helix</keyword>
<dbReference type="EC" id="3.4.24.-" evidence="14"/>
<proteinExistence type="inferred from homology"/>
<dbReference type="InterPro" id="IPR001915">
    <property type="entry name" value="Peptidase_M48"/>
</dbReference>
<keyword evidence="6 11" id="KW-0378">Hydrolase</keyword>
<keyword evidence="5" id="KW-0479">Metal-binding</keyword>
<comment type="caution">
    <text evidence="14">The sequence shown here is derived from an EMBL/GenBank/DDBJ whole genome shotgun (WGS) entry which is preliminary data.</text>
</comment>
<dbReference type="RefSeq" id="WP_209773213.1">
    <property type="nucleotide sequence ID" value="NZ_JAGINP010000039.1"/>
</dbReference>
<keyword evidence="10 12" id="KW-0472">Membrane</keyword>
<keyword evidence="4 12" id="KW-0812">Transmembrane</keyword>
<accession>A0ABS4SX50</accession>
<dbReference type="PANTHER" id="PTHR43221:SF1">
    <property type="entry name" value="PROTEASE HTPX"/>
    <property type="match status" value="1"/>
</dbReference>
<evidence type="ECO:0000256" key="7">
    <source>
        <dbReference type="ARBA" id="ARBA00022833"/>
    </source>
</evidence>
<feature type="transmembrane region" description="Helical" evidence="12">
    <location>
        <begin position="48"/>
        <end position="70"/>
    </location>
</feature>
<comment type="subcellular location">
    <subcellularLocation>
        <location evidence="1">Cell membrane</location>
        <topology evidence="1">Multi-pass membrane protein</topology>
    </subcellularLocation>
</comment>
<evidence type="ECO:0000256" key="3">
    <source>
        <dbReference type="ARBA" id="ARBA00022670"/>
    </source>
</evidence>
<gene>
    <name evidence="14" type="ORF">J2851_006876</name>
</gene>
<evidence type="ECO:0000313" key="15">
    <source>
        <dbReference type="Proteomes" id="UP000781958"/>
    </source>
</evidence>
<dbReference type="Gene3D" id="3.30.2010.10">
    <property type="entry name" value="Metalloproteases ('zincins'), catalytic domain"/>
    <property type="match status" value="1"/>
</dbReference>
<dbReference type="Pfam" id="PF01435">
    <property type="entry name" value="Peptidase_M48"/>
    <property type="match status" value="1"/>
</dbReference>
<keyword evidence="14" id="KW-0346">Stress response</keyword>
<evidence type="ECO:0000313" key="14">
    <source>
        <dbReference type="EMBL" id="MBP2297057.1"/>
    </source>
</evidence>
<keyword evidence="7 11" id="KW-0862">Zinc</keyword>
<keyword evidence="15" id="KW-1185">Reference proteome</keyword>
<evidence type="ECO:0000256" key="1">
    <source>
        <dbReference type="ARBA" id="ARBA00004651"/>
    </source>
</evidence>
<dbReference type="GO" id="GO:0016787">
    <property type="term" value="F:hydrolase activity"/>
    <property type="evidence" value="ECO:0007669"/>
    <property type="project" value="UniProtKB-KW"/>
</dbReference>
<organism evidence="14 15">
    <name type="scientific">Azospirillum rugosum</name>
    <dbReference type="NCBI Taxonomy" id="416170"/>
    <lineage>
        <taxon>Bacteria</taxon>
        <taxon>Pseudomonadati</taxon>
        <taxon>Pseudomonadota</taxon>
        <taxon>Alphaproteobacteria</taxon>
        <taxon>Rhodospirillales</taxon>
        <taxon>Azospirillaceae</taxon>
        <taxon>Azospirillum</taxon>
    </lineage>
</organism>
<evidence type="ECO:0000256" key="9">
    <source>
        <dbReference type="ARBA" id="ARBA00023049"/>
    </source>
</evidence>
<evidence type="ECO:0000256" key="11">
    <source>
        <dbReference type="RuleBase" id="RU003983"/>
    </source>
</evidence>
<evidence type="ECO:0000256" key="6">
    <source>
        <dbReference type="ARBA" id="ARBA00022801"/>
    </source>
</evidence>
<dbReference type="CDD" id="cd07339">
    <property type="entry name" value="M48B_HtpX_like"/>
    <property type="match status" value="1"/>
</dbReference>
<evidence type="ECO:0000256" key="5">
    <source>
        <dbReference type="ARBA" id="ARBA00022723"/>
    </source>
</evidence>
<evidence type="ECO:0000256" key="4">
    <source>
        <dbReference type="ARBA" id="ARBA00022692"/>
    </source>
</evidence>
<feature type="transmembrane region" description="Helical" evidence="12">
    <location>
        <begin position="20"/>
        <end position="42"/>
    </location>
</feature>
<keyword evidence="3 11" id="KW-0645">Protease</keyword>
<dbReference type="EMBL" id="JAGINP010000039">
    <property type="protein sequence ID" value="MBP2297057.1"/>
    <property type="molecule type" value="Genomic_DNA"/>
</dbReference>
<comment type="cofactor">
    <cofactor evidence="11">
        <name>Zn(2+)</name>
        <dbReference type="ChEBI" id="CHEBI:29105"/>
    </cofactor>
    <text evidence="11">Binds 1 zinc ion per subunit.</text>
</comment>
<dbReference type="InterPro" id="IPR050083">
    <property type="entry name" value="HtpX_protease"/>
</dbReference>
<keyword evidence="2" id="KW-1003">Cell membrane</keyword>
<evidence type="ECO:0000256" key="10">
    <source>
        <dbReference type="ARBA" id="ARBA00023136"/>
    </source>
</evidence>
<evidence type="ECO:0000256" key="8">
    <source>
        <dbReference type="ARBA" id="ARBA00022989"/>
    </source>
</evidence>
<keyword evidence="9 11" id="KW-0482">Metalloprotease</keyword>
<comment type="similarity">
    <text evidence="11">Belongs to the peptidase M48 family.</text>
</comment>
<evidence type="ECO:0000256" key="12">
    <source>
        <dbReference type="SAM" id="Phobius"/>
    </source>
</evidence>
<feature type="domain" description="Peptidase M48" evidence="13">
    <location>
        <begin position="83"/>
        <end position="287"/>
    </location>
</feature>